<reference evidence="1 2" key="1">
    <citation type="submission" date="2013-08" db="EMBL/GenBank/DDBJ databases">
        <authorList>
            <person name="Durkin A.S."/>
            <person name="Haft D.R."/>
            <person name="McCorrison J."/>
            <person name="Torralba M."/>
            <person name="Gillis M."/>
            <person name="Haft D.H."/>
            <person name="Methe B."/>
            <person name="Sutton G."/>
            <person name="Nelson K.E."/>
        </authorList>
    </citation>
    <scope>NUCLEOTIDE SEQUENCE [LARGE SCALE GENOMIC DNA]</scope>
    <source>
        <strain evidence="1 2">VPI DR56BR1116</strain>
    </source>
</reference>
<proteinExistence type="predicted"/>
<evidence type="ECO:0000313" key="2">
    <source>
        <dbReference type="Proteomes" id="UP000016412"/>
    </source>
</evidence>
<comment type="caution">
    <text evidence="1">The sequence shown here is derived from an EMBL/GenBank/DDBJ whole genome shotgun (WGS) entry which is preliminary data.</text>
</comment>
<keyword evidence="1" id="KW-0418">Kinase</keyword>
<evidence type="ECO:0000313" key="1">
    <source>
        <dbReference type="EMBL" id="ERF59921.1"/>
    </source>
</evidence>
<keyword evidence="1" id="KW-0808">Transferase</keyword>
<organism evidence="1 2">
    <name type="scientific">Treponema socranskii subsp. socranskii VPI DR56BR1116 = ATCC 35536</name>
    <dbReference type="NCBI Taxonomy" id="1125725"/>
    <lineage>
        <taxon>Bacteria</taxon>
        <taxon>Pseudomonadati</taxon>
        <taxon>Spirochaetota</taxon>
        <taxon>Spirochaetia</taxon>
        <taxon>Spirochaetales</taxon>
        <taxon>Treponemataceae</taxon>
        <taxon>Treponema</taxon>
    </lineage>
</organism>
<dbReference type="EMBL" id="AUZJ01000054">
    <property type="protein sequence ID" value="ERF59921.1"/>
    <property type="molecule type" value="Genomic_DNA"/>
</dbReference>
<dbReference type="Gene3D" id="3.40.50.300">
    <property type="entry name" value="P-loop containing nucleotide triphosphate hydrolases"/>
    <property type="match status" value="1"/>
</dbReference>
<protein>
    <submittedName>
        <fullName evidence="1">Cytidylate kinase-like family protein</fullName>
    </submittedName>
</protein>
<dbReference type="Proteomes" id="UP000016412">
    <property type="component" value="Unassembled WGS sequence"/>
</dbReference>
<gene>
    <name evidence="1" type="ORF">HMPREF1325_0633</name>
</gene>
<dbReference type="GO" id="GO:0016301">
    <property type="term" value="F:kinase activity"/>
    <property type="evidence" value="ECO:0007669"/>
    <property type="project" value="UniProtKB-KW"/>
</dbReference>
<dbReference type="InterPro" id="IPR027417">
    <property type="entry name" value="P-loop_NTPase"/>
</dbReference>
<dbReference type="Pfam" id="PF13189">
    <property type="entry name" value="Cytidylate_kin2"/>
    <property type="match status" value="1"/>
</dbReference>
<dbReference type="AlphaFoldDB" id="U1FKM5"/>
<dbReference type="eggNOG" id="COG1102">
    <property type="taxonomic scope" value="Bacteria"/>
</dbReference>
<sequence>MGMAIVAISRQIAALGDEIAAIAAEKLGYVFIRRDELEKRIVQHGFPAEKLGKYDEKKPGFFAALVKDRDEYLHYLQTAVLEAASENNCVLIGRGSYIILEDVPNVVSFRLVAKDSVRLERLENEFACTKKQAQQKLDESDKNRSGFHKSFFDVDIADSTYFHFVLNTGLIGADEGGAFIADFVKSHISSERDALGAEKIKTLLAAQRLVNTLVFTHKVNIEFLHAVIDGKTIVLQGVADSSAVVEQAVALSKKEMPGYDVKSCVSIVQDFKAHPK</sequence>
<accession>U1FKM5</accession>
<name>U1FKM5_TRESO</name>
<dbReference type="PATRIC" id="fig|1125725.3.peg.2125"/>
<dbReference type="STRING" id="1125725.HMPREF1325_0633"/>